<dbReference type="InterPro" id="IPR016040">
    <property type="entry name" value="NAD(P)-bd_dom"/>
</dbReference>
<dbReference type="PANTHER" id="PTHR15020">
    <property type="entry name" value="FLAVIN REDUCTASE-RELATED"/>
    <property type="match status" value="1"/>
</dbReference>
<sequence length="217" mass="23626">MDNVATNNIVAVSGASGRTGFRIAEEALAHGQAVRLLVRPASKLPPSLARCDIRRLDFGRLSQLVEALRGCHSLVMATGARPSANLFGPFQVDTQAVQRQVQACQQVGVGRVVLVSSLCSGQFWHNLNLFGLILVCKRWGEEALEHSGLDWTIVRPGGLKETEANLEQQELVVSGADTQQQGTIPRRLVARYCLECLDTPDTIHQVLEITSQPRPAP</sequence>
<dbReference type="RefSeq" id="WP_074456789.1">
    <property type="nucleotide sequence ID" value="NZ_FITM01000018.1"/>
</dbReference>
<organism evidence="2 3">
    <name type="scientific">Candidatus Synechococcus spongiarum</name>
    <dbReference type="NCBI Taxonomy" id="431041"/>
    <lineage>
        <taxon>Bacteria</taxon>
        <taxon>Bacillati</taxon>
        <taxon>Cyanobacteriota</taxon>
        <taxon>Cyanophyceae</taxon>
        <taxon>Synechococcales</taxon>
        <taxon>Synechococcaceae</taxon>
        <taxon>Synechococcus</taxon>
    </lineage>
</organism>
<name>A0A171DEK7_9SYNE</name>
<dbReference type="EMBL" id="FITM01000018">
    <property type="protein sequence ID" value="SAY38293.1"/>
    <property type="molecule type" value="Genomic_DNA"/>
</dbReference>
<gene>
    <name evidence="2" type="ORF">FLM9_152</name>
</gene>
<dbReference type="InterPro" id="IPR036291">
    <property type="entry name" value="NAD(P)-bd_dom_sf"/>
</dbReference>
<dbReference type="Proteomes" id="UP000182631">
    <property type="component" value="Unassembled WGS sequence"/>
</dbReference>
<dbReference type="SUPFAM" id="SSF51735">
    <property type="entry name" value="NAD(P)-binding Rossmann-fold domains"/>
    <property type="match status" value="1"/>
</dbReference>
<feature type="domain" description="NAD(P)-binding" evidence="1">
    <location>
        <begin position="14"/>
        <end position="200"/>
    </location>
</feature>
<dbReference type="CDD" id="cd05243">
    <property type="entry name" value="SDR_a5"/>
    <property type="match status" value="1"/>
</dbReference>
<dbReference type="PANTHER" id="PTHR15020:SF50">
    <property type="entry name" value="UPF0659 PROTEIN YMR090W"/>
    <property type="match status" value="1"/>
</dbReference>
<proteinExistence type="predicted"/>
<evidence type="ECO:0000313" key="2">
    <source>
        <dbReference type="EMBL" id="SAY38293.1"/>
    </source>
</evidence>
<accession>A0A171DEK7</accession>
<protein>
    <submittedName>
        <fullName evidence="2">NAD dependent epimerase/dehydratase</fullName>
    </submittedName>
</protein>
<keyword evidence="3" id="KW-1185">Reference proteome</keyword>
<dbReference type="Pfam" id="PF13460">
    <property type="entry name" value="NAD_binding_10"/>
    <property type="match status" value="1"/>
</dbReference>
<evidence type="ECO:0000313" key="3">
    <source>
        <dbReference type="Proteomes" id="UP000182631"/>
    </source>
</evidence>
<reference evidence="3" key="1">
    <citation type="submission" date="2016-02" db="EMBL/GenBank/DDBJ databases">
        <authorList>
            <person name="liu f."/>
        </authorList>
    </citation>
    <scope>NUCLEOTIDE SEQUENCE [LARGE SCALE GENOMIC DNA]</scope>
</reference>
<evidence type="ECO:0000259" key="1">
    <source>
        <dbReference type="Pfam" id="PF13460"/>
    </source>
</evidence>
<dbReference type="Gene3D" id="3.40.50.720">
    <property type="entry name" value="NAD(P)-binding Rossmann-like Domain"/>
    <property type="match status" value="1"/>
</dbReference>
<dbReference type="AlphaFoldDB" id="A0A171DEK7"/>
<dbReference type="OrthoDB" id="9803892at2"/>